<evidence type="ECO:0000313" key="1">
    <source>
        <dbReference type="EMBL" id="CAD6267933.1"/>
    </source>
</evidence>
<dbReference type="OrthoDB" id="677684at2759"/>
<accession>A0A811RCG0</accession>
<proteinExistence type="predicted"/>
<organism evidence="1 2">
    <name type="scientific">Miscanthus lutarioriparius</name>
    <dbReference type="NCBI Taxonomy" id="422564"/>
    <lineage>
        <taxon>Eukaryota</taxon>
        <taxon>Viridiplantae</taxon>
        <taxon>Streptophyta</taxon>
        <taxon>Embryophyta</taxon>
        <taxon>Tracheophyta</taxon>
        <taxon>Spermatophyta</taxon>
        <taxon>Magnoliopsida</taxon>
        <taxon>Liliopsida</taxon>
        <taxon>Poales</taxon>
        <taxon>Poaceae</taxon>
        <taxon>PACMAD clade</taxon>
        <taxon>Panicoideae</taxon>
        <taxon>Andropogonodae</taxon>
        <taxon>Andropogoneae</taxon>
        <taxon>Saccharinae</taxon>
        <taxon>Miscanthus</taxon>
    </lineage>
</organism>
<comment type="caution">
    <text evidence="1">The sequence shown here is derived from an EMBL/GenBank/DDBJ whole genome shotgun (WGS) entry which is preliminary data.</text>
</comment>
<name>A0A811RCG0_9POAL</name>
<dbReference type="Proteomes" id="UP000604825">
    <property type="component" value="Unassembled WGS sequence"/>
</dbReference>
<gene>
    <name evidence="1" type="ORF">NCGR_LOCUS51238</name>
</gene>
<keyword evidence="2" id="KW-1185">Reference proteome</keyword>
<dbReference type="EMBL" id="CAJGYO010000014">
    <property type="protein sequence ID" value="CAD6267933.1"/>
    <property type="molecule type" value="Genomic_DNA"/>
</dbReference>
<evidence type="ECO:0000313" key="2">
    <source>
        <dbReference type="Proteomes" id="UP000604825"/>
    </source>
</evidence>
<dbReference type="AlphaFoldDB" id="A0A811RCG0"/>
<protein>
    <submittedName>
        <fullName evidence="1">Uncharacterized protein</fullName>
    </submittedName>
</protein>
<reference evidence="1" key="1">
    <citation type="submission" date="2020-10" db="EMBL/GenBank/DDBJ databases">
        <authorList>
            <person name="Han B."/>
            <person name="Lu T."/>
            <person name="Zhao Q."/>
            <person name="Huang X."/>
            <person name="Zhao Y."/>
        </authorList>
    </citation>
    <scope>NUCLEOTIDE SEQUENCE</scope>
</reference>
<sequence length="103" mass="11067">MFCFCGEHLPRQCKFDFLAVQHPVKTDHLRIHLTIATIRAIAANHGRRCAAFLAPLVCRAVLAALSTPPLMATVPCTDGSGTTAGVKAAVLTDDHHGNNKMFS</sequence>